<name>A0A4Y7STW4_COPMI</name>
<protein>
    <recommendedName>
        <fullName evidence="4">Mediator of RNA polymerase II transcription subunit 8</fullName>
    </recommendedName>
</protein>
<proteinExistence type="predicted"/>
<feature type="compositionally biased region" description="Basic and acidic residues" evidence="1">
    <location>
        <begin position="212"/>
        <end position="221"/>
    </location>
</feature>
<feature type="compositionally biased region" description="Acidic residues" evidence="1">
    <location>
        <begin position="189"/>
        <end position="211"/>
    </location>
</feature>
<dbReference type="Gene3D" id="1.20.58.1710">
    <property type="match status" value="1"/>
</dbReference>
<dbReference type="OrthoDB" id="5568181at2759"/>
<evidence type="ECO:0008006" key="4">
    <source>
        <dbReference type="Google" id="ProtNLM"/>
    </source>
</evidence>
<accession>A0A4Y7STW4</accession>
<evidence type="ECO:0000313" key="2">
    <source>
        <dbReference type="EMBL" id="TEB25098.1"/>
    </source>
</evidence>
<evidence type="ECO:0000256" key="1">
    <source>
        <dbReference type="SAM" id="MobiDB-lite"/>
    </source>
</evidence>
<gene>
    <name evidence="2" type="ORF">FA13DRAFT_1796759</name>
</gene>
<comment type="caution">
    <text evidence="2">The sequence shown here is derived from an EMBL/GenBank/DDBJ whole genome shotgun (WGS) entry which is preliminary data.</text>
</comment>
<reference evidence="2 3" key="1">
    <citation type="journal article" date="2019" name="Nat. Ecol. Evol.">
        <title>Megaphylogeny resolves global patterns of mushroom evolution.</title>
        <authorList>
            <person name="Varga T."/>
            <person name="Krizsan K."/>
            <person name="Foldi C."/>
            <person name="Dima B."/>
            <person name="Sanchez-Garcia M."/>
            <person name="Sanchez-Ramirez S."/>
            <person name="Szollosi G.J."/>
            <person name="Szarkandi J.G."/>
            <person name="Papp V."/>
            <person name="Albert L."/>
            <person name="Andreopoulos W."/>
            <person name="Angelini C."/>
            <person name="Antonin V."/>
            <person name="Barry K.W."/>
            <person name="Bougher N.L."/>
            <person name="Buchanan P."/>
            <person name="Buyck B."/>
            <person name="Bense V."/>
            <person name="Catcheside P."/>
            <person name="Chovatia M."/>
            <person name="Cooper J."/>
            <person name="Damon W."/>
            <person name="Desjardin D."/>
            <person name="Finy P."/>
            <person name="Geml J."/>
            <person name="Haridas S."/>
            <person name="Hughes K."/>
            <person name="Justo A."/>
            <person name="Karasinski D."/>
            <person name="Kautmanova I."/>
            <person name="Kiss B."/>
            <person name="Kocsube S."/>
            <person name="Kotiranta H."/>
            <person name="LaButti K.M."/>
            <person name="Lechner B.E."/>
            <person name="Liimatainen K."/>
            <person name="Lipzen A."/>
            <person name="Lukacs Z."/>
            <person name="Mihaltcheva S."/>
            <person name="Morgado L.N."/>
            <person name="Niskanen T."/>
            <person name="Noordeloos M.E."/>
            <person name="Ohm R.A."/>
            <person name="Ortiz-Santana B."/>
            <person name="Ovrebo C."/>
            <person name="Racz N."/>
            <person name="Riley R."/>
            <person name="Savchenko A."/>
            <person name="Shiryaev A."/>
            <person name="Soop K."/>
            <person name="Spirin V."/>
            <person name="Szebenyi C."/>
            <person name="Tomsovsky M."/>
            <person name="Tulloss R.E."/>
            <person name="Uehling J."/>
            <person name="Grigoriev I.V."/>
            <person name="Vagvolgyi C."/>
            <person name="Papp T."/>
            <person name="Martin F.M."/>
            <person name="Miettinen O."/>
            <person name="Hibbett D.S."/>
            <person name="Nagy L.G."/>
        </authorList>
    </citation>
    <scope>NUCLEOTIDE SEQUENCE [LARGE SCALE GENOMIC DNA]</scope>
    <source>
        <strain evidence="2 3">FP101781</strain>
    </source>
</reference>
<evidence type="ECO:0000313" key="3">
    <source>
        <dbReference type="Proteomes" id="UP000298030"/>
    </source>
</evidence>
<dbReference type="AlphaFoldDB" id="A0A4Y7STW4"/>
<dbReference type="Proteomes" id="UP000298030">
    <property type="component" value="Unassembled WGS sequence"/>
</dbReference>
<sequence length="249" mass="28226">MASQFQQQNQVPSAIQKLSTPQLPISQLESLRFKANQIIESIESLYAMLEGRMYPEYMPSWPELLSKYNVILSQTQNFSNSLVNPFPAARAQQQQQQQSEQENIFQKIVMHPNVGITDAQMDGEIGPLLRNQQTMSVLKQENETAVALLRDKYEWKARVEVEVEEPEELDWDPRYGVSLPPPQRHLDEDVGMESDSSGDDEDDQDEADVEQLMDRPEDMEGRTPGAELFGSTARRGVHPDGGHLLGSQL</sequence>
<organism evidence="2 3">
    <name type="scientific">Coprinellus micaceus</name>
    <name type="common">Glistening ink-cap mushroom</name>
    <name type="synonym">Coprinus micaceus</name>
    <dbReference type="NCBI Taxonomy" id="71717"/>
    <lineage>
        <taxon>Eukaryota</taxon>
        <taxon>Fungi</taxon>
        <taxon>Dikarya</taxon>
        <taxon>Basidiomycota</taxon>
        <taxon>Agaricomycotina</taxon>
        <taxon>Agaricomycetes</taxon>
        <taxon>Agaricomycetidae</taxon>
        <taxon>Agaricales</taxon>
        <taxon>Agaricineae</taxon>
        <taxon>Psathyrellaceae</taxon>
        <taxon>Coprinellus</taxon>
    </lineage>
</organism>
<dbReference type="EMBL" id="QPFP01000060">
    <property type="protein sequence ID" value="TEB25098.1"/>
    <property type="molecule type" value="Genomic_DNA"/>
</dbReference>
<keyword evidence="3" id="KW-1185">Reference proteome</keyword>
<feature type="region of interest" description="Disordered" evidence="1">
    <location>
        <begin position="163"/>
        <end position="249"/>
    </location>
</feature>